<gene>
    <name evidence="5" type="ORF">ACFO3I_00355</name>
</gene>
<reference evidence="6" key="1">
    <citation type="journal article" date="2019" name="Int. J. Syst. Evol. Microbiol.">
        <title>The Global Catalogue of Microorganisms (GCM) 10K type strain sequencing project: providing services to taxonomists for standard genome sequencing and annotation.</title>
        <authorList>
            <consortium name="The Broad Institute Genomics Platform"/>
            <consortium name="The Broad Institute Genome Sequencing Center for Infectious Disease"/>
            <person name="Wu L."/>
            <person name="Ma J."/>
        </authorList>
    </citation>
    <scope>NUCLEOTIDE SEQUENCE [LARGE SCALE GENOMIC DNA]</scope>
    <source>
        <strain evidence="6">DT28</strain>
    </source>
</reference>
<keyword evidence="6" id="KW-1185">Reference proteome</keyword>
<keyword evidence="2 5" id="KW-0326">Glycosidase</keyword>
<dbReference type="InterPro" id="IPR013780">
    <property type="entry name" value="Glyco_hydro_b"/>
</dbReference>
<name>A0ABV9JG54_9GAMM</name>
<evidence type="ECO:0000256" key="1">
    <source>
        <dbReference type="ARBA" id="ARBA00022801"/>
    </source>
</evidence>
<dbReference type="Pfam" id="PF00128">
    <property type="entry name" value="Alpha-amylase"/>
    <property type="match status" value="1"/>
</dbReference>
<dbReference type="Gene3D" id="2.60.40.1180">
    <property type="entry name" value="Golgi alpha-mannosidase II"/>
    <property type="match status" value="1"/>
</dbReference>
<dbReference type="InterPro" id="IPR015171">
    <property type="entry name" value="Cyc-maltodext_N"/>
</dbReference>
<accession>A0ABV9JG54</accession>
<dbReference type="InterPro" id="IPR014756">
    <property type="entry name" value="Ig_E-set"/>
</dbReference>
<dbReference type="Gene3D" id="3.20.20.80">
    <property type="entry name" value="Glycosidases"/>
    <property type="match status" value="1"/>
</dbReference>
<dbReference type="SUPFAM" id="SSF51011">
    <property type="entry name" value="Glycosyl hydrolase domain"/>
    <property type="match status" value="1"/>
</dbReference>
<dbReference type="PANTHER" id="PTHR10357:SF210">
    <property type="entry name" value="MALTODEXTRIN GLUCOSIDASE"/>
    <property type="match status" value="1"/>
</dbReference>
<keyword evidence="3" id="KW-0732">Signal</keyword>
<dbReference type="PANTHER" id="PTHR10357">
    <property type="entry name" value="ALPHA-AMYLASE FAMILY MEMBER"/>
    <property type="match status" value="1"/>
</dbReference>
<dbReference type="Pfam" id="PF10438">
    <property type="entry name" value="Cyc-maltodext_C"/>
    <property type="match status" value="1"/>
</dbReference>
<dbReference type="EMBL" id="JBHSGB010000001">
    <property type="protein sequence ID" value="MFC4653463.1"/>
    <property type="molecule type" value="Genomic_DNA"/>
</dbReference>
<feature type="domain" description="Glycosyl hydrolase family 13 catalytic" evidence="4">
    <location>
        <begin position="131"/>
        <end position="528"/>
    </location>
</feature>
<dbReference type="SUPFAM" id="SSF51445">
    <property type="entry name" value="(Trans)glycosidases"/>
    <property type="match status" value="1"/>
</dbReference>
<feature type="chain" id="PRO_5046595702" evidence="3">
    <location>
        <begin position="18"/>
        <end position="621"/>
    </location>
</feature>
<organism evidence="5 6">
    <name type="scientific">Rheinheimera marina</name>
    <dbReference type="NCBI Taxonomy" id="1774958"/>
    <lineage>
        <taxon>Bacteria</taxon>
        <taxon>Pseudomonadati</taxon>
        <taxon>Pseudomonadota</taxon>
        <taxon>Gammaproteobacteria</taxon>
        <taxon>Chromatiales</taxon>
        <taxon>Chromatiaceae</taxon>
        <taxon>Rheinheimera</taxon>
    </lineage>
</organism>
<sequence length="621" mass="69469">MKSTVVLFSLLVASVPAASVAAASIDRLEPAFWWAGMKEPALQLMVYGKGIQHSSVSLNYPGVSLQGVQKVANPNYLFIDLKLAADVKPGQFDLVFSQQGKEQSRYQYRLLARREGSAQRQGFSQKDSIYLITPDRFVNGDLSNDSVAGLPDRLDRSNPGGRHGGDIAGMQQALPYLQQLGITQIWPQPLVENNSAAYSYHGYGATDLYNIDPRFGSNASYQAFVAAAKKQGIGVIQDIVVNHIGVDHWWVKDLPTKDWLNYGGSFQPTNHARTTVQDPYASDADKKAFVDGWFVDSMPDLNQRNPLLATYLIQNSVWWVEYADLSGIREDTYPYADKSFLTAWSKRLMTEYPNFNIVGEEWSANPQVVSYWQRGKQNHDGYVSYTPSMMDFPLYYALLGALTAPESWDAGWVKLYEALANDVLYPDPTNLVLFEGNHDTARLFSLLNNDVDLYRMALVYLFTSPRIPQLYYGTEILAQSPKQRDDGLVRSDFPGGWKDDEVNAFTGKGLTAQQQQAQQLVKRLANLRKHSKVLQQGRMKHFSPKEGVYSYVRYADGQQIWVLLNKNNSASQVDLSRYAELMPAGAQAQDLLTGQQLQLGAELLLPARGSLLLQLSEPTAP</sequence>
<protein>
    <submittedName>
        <fullName evidence="5">Glycoside hydrolase family 13 protein</fullName>
        <ecNumber evidence="5">3.2.1.-</ecNumber>
    </submittedName>
</protein>
<evidence type="ECO:0000313" key="5">
    <source>
        <dbReference type="EMBL" id="MFC4653463.1"/>
    </source>
</evidence>
<comment type="caution">
    <text evidence="5">The sequence shown here is derived from an EMBL/GenBank/DDBJ whole genome shotgun (WGS) entry which is preliminary data.</text>
</comment>
<dbReference type="InterPro" id="IPR017853">
    <property type="entry name" value="GH"/>
</dbReference>
<evidence type="ECO:0000256" key="3">
    <source>
        <dbReference type="SAM" id="SignalP"/>
    </source>
</evidence>
<feature type="signal peptide" evidence="3">
    <location>
        <begin position="1"/>
        <end position="17"/>
    </location>
</feature>
<dbReference type="InterPro" id="IPR006047">
    <property type="entry name" value="GH13_cat_dom"/>
</dbReference>
<dbReference type="InterPro" id="IPR013783">
    <property type="entry name" value="Ig-like_fold"/>
</dbReference>
<dbReference type="EC" id="3.2.1.-" evidence="5"/>
<dbReference type="RefSeq" id="WP_377330786.1">
    <property type="nucleotide sequence ID" value="NZ_JBHSGB010000001.1"/>
</dbReference>
<dbReference type="SUPFAM" id="SSF81296">
    <property type="entry name" value="E set domains"/>
    <property type="match status" value="1"/>
</dbReference>
<dbReference type="InterPro" id="IPR019492">
    <property type="entry name" value="Cyclo-malto-dextrinase_C"/>
</dbReference>
<dbReference type="SMART" id="SM00642">
    <property type="entry name" value="Aamy"/>
    <property type="match status" value="1"/>
</dbReference>
<dbReference type="Pfam" id="PF09087">
    <property type="entry name" value="Cyc-maltodext_N"/>
    <property type="match status" value="1"/>
</dbReference>
<proteinExistence type="predicted"/>
<dbReference type="Gene3D" id="2.60.40.10">
    <property type="entry name" value="Immunoglobulins"/>
    <property type="match status" value="1"/>
</dbReference>
<dbReference type="CDD" id="cd11340">
    <property type="entry name" value="AmyAc_bac_CMD_like_3"/>
    <property type="match status" value="1"/>
</dbReference>
<evidence type="ECO:0000256" key="2">
    <source>
        <dbReference type="ARBA" id="ARBA00023295"/>
    </source>
</evidence>
<evidence type="ECO:0000259" key="4">
    <source>
        <dbReference type="SMART" id="SM00642"/>
    </source>
</evidence>
<dbReference type="GO" id="GO:0016798">
    <property type="term" value="F:hydrolase activity, acting on glycosyl bonds"/>
    <property type="evidence" value="ECO:0007669"/>
    <property type="project" value="UniProtKB-KW"/>
</dbReference>
<dbReference type="Proteomes" id="UP001595962">
    <property type="component" value="Unassembled WGS sequence"/>
</dbReference>
<evidence type="ECO:0000313" key="6">
    <source>
        <dbReference type="Proteomes" id="UP001595962"/>
    </source>
</evidence>
<keyword evidence="1 5" id="KW-0378">Hydrolase</keyword>